<dbReference type="PANTHER" id="PTHR43250">
    <property type="entry name" value="EXODEOXYRIBONUCLEASE III"/>
    <property type="match status" value="1"/>
</dbReference>
<dbReference type="Gene3D" id="3.60.10.10">
    <property type="entry name" value="Endonuclease/exonuclease/phosphatase"/>
    <property type="match status" value="1"/>
</dbReference>
<dbReference type="GO" id="GO:0003677">
    <property type="term" value="F:DNA binding"/>
    <property type="evidence" value="ECO:0007669"/>
    <property type="project" value="InterPro"/>
</dbReference>
<proteinExistence type="predicted"/>
<gene>
    <name evidence="2" type="ORF">JIN83_08505</name>
</gene>
<dbReference type="PROSITE" id="PS00728">
    <property type="entry name" value="AP_NUCLEASE_F1_3"/>
    <property type="match status" value="1"/>
</dbReference>
<dbReference type="InterPro" id="IPR037493">
    <property type="entry name" value="ExoIII-like"/>
</dbReference>
<dbReference type="InterPro" id="IPR005135">
    <property type="entry name" value="Endo/exonuclease/phosphatase"/>
</dbReference>
<dbReference type="Pfam" id="PF03372">
    <property type="entry name" value="Exo_endo_phos"/>
    <property type="match status" value="1"/>
</dbReference>
<accession>A0AAE2VDT7</accession>
<keyword evidence="2" id="KW-0378">Hydrolase</keyword>
<evidence type="ECO:0000259" key="1">
    <source>
        <dbReference type="Pfam" id="PF03372"/>
    </source>
</evidence>
<keyword evidence="3" id="KW-1185">Reference proteome</keyword>
<dbReference type="PANTHER" id="PTHR43250:SF2">
    <property type="entry name" value="EXODEOXYRIBONUCLEASE III"/>
    <property type="match status" value="1"/>
</dbReference>
<comment type="caution">
    <text evidence="2">The sequence shown here is derived from an EMBL/GenBank/DDBJ whole genome shotgun (WGS) entry which is preliminary data.</text>
</comment>
<dbReference type="InterPro" id="IPR020848">
    <property type="entry name" value="AP_endonuclease_F1_CS"/>
</dbReference>
<dbReference type="Proteomes" id="UP000634206">
    <property type="component" value="Unassembled WGS sequence"/>
</dbReference>
<dbReference type="AlphaFoldDB" id="A0AAE2VDT7"/>
<dbReference type="InterPro" id="IPR036691">
    <property type="entry name" value="Endo/exonu/phosph_ase_sf"/>
</dbReference>
<sequence length="241" mass="27576">MRILSWNLQHGGGSRIERLSKALVSYDADVILLNEYRHNKAGADLRARLTEAGYAYQSEPHAEPRQNIIFAASRQPFEATTFPGQLSDPELGDYTARVLLVRIGDLNIFGVYMPSMKFKRPVFDFLLRLSERYLTEDSLIMGDLNTGRHYEDEAGATFVSTSQFEALLAQGWIDTWRSRNPEAREFTWFSRGYNNGFRLDHALASPSLDKKVEDAFYSHKEREDGVTDHSLMILDIKSPIY</sequence>
<organism evidence="2 3">
    <name type="scientific">Oceaniferula flava</name>
    <dbReference type="NCBI Taxonomy" id="2800421"/>
    <lineage>
        <taxon>Bacteria</taxon>
        <taxon>Pseudomonadati</taxon>
        <taxon>Verrucomicrobiota</taxon>
        <taxon>Verrucomicrobiia</taxon>
        <taxon>Verrucomicrobiales</taxon>
        <taxon>Verrucomicrobiaceae</taxon>
        <taxon>Oceaniferula</taxon>
    </lineage>
</organism>
<feature type="domain" description="Endonuclease/exonuclease/phosphatase" evidence="1">
    <location>
        <begin position="4"/>
        <end position="215"/>
    </location>
</feature>
<dbReference type="GO" id="GO:0004519">
    <property type="term" value="F:endonuclease activity"/>
    <property type="evidence" value="ECO:0007669"/>
    <property type="project" value="UniProtKB-KW"/>
</dbReference>
<keyword evidence="2" id="KW-0255">Endonuclease</keyword>
<name>A0AAE2VDT7_9BACT</name>
<dbReference type="GO" id="GO:0006281">
    <property type="term" value="P:DNA repair"/>
    <property type="evidence" value="ECO:0007669"/>
    <property type="project" value="InterPro"/>
</dbReference>
<evidence type="ECO:0000313" key="2">
    <source>
        <dbReference type="EMBL" id="MBK1854999.1"/>
    </source>
</evidence>
<evidence type="ECO:0000313" key="3">
    <source>
        <dbReference type="Proteomes" id="UP000634206"/>
    </source>
</evidence>
<protein>
    <submittedName>
        <fullName evidence="2">Endonuclease/exonuclease/phosphatase family protein</fullName>
    </submittedName>
</protein>
<dbReference type="SUPFAM" id="SSF56219">
    <property type="entry name" value="DNase I-like"/>
    <property type="match status" value="1"/>
</dbReference>
<keyword evidence="2" id="KW-0540">Nuclease</keyword>
<reference evidence="2" key="1">
    <citation type="submission" date="2021-01" db="EMBL/GenBank/DDBJ databases">
        <title>Modified the classification status of verrucomicrobia.</title>
        <authorList>
            <person name="Feng X."/>
        </authorList>
    </citation>
    <scope>NUCLEOTIDE SEQUENCE</scope>
    <source>
        <strain evidence="2">5K15</strain>
    </source>
</reference>
<dbReference type="RefSeq" id="WP_309489610.1">
    <property type="nucleotide sequence ID" value="NZ_JAENIG010000004.1"/>
</dbReference>
<dbReference type="GO" id="GO:0008311">
    <property type="term" value="F:double-stranded DNA 3'-5' DNA exonuclease activity"/>
    <property type="evidence" value="ECO:0007669"/>
    <property type="project" value="InterPro"/>
</dbReference>
<dbReference type="EMBL" id="JAENIG010000004">
    <property type="protein sequence ID" value="MBK1854999.1"/>
    <property type="molecule type" value="Genomic_DNA"/>
</dbReference>